<evidence type="ECO:0000259" key="1">
    <source>
        <dbReference type="Pfam" id="PF00535"/>
    </source>
</evidence>
<dbReference type="PANTHER" id="PTHR43685">
    <property type="entry name" value="GLYCOSYLTRANSFERASE"/>
    <property type="match status" value="1"/>
</dbReference>
<dbReference type="InterPro" id="IPR001173">
    <property type="entry name" value="Glyco_trans_2-like"/>
</dbReference>
<evidence type="ECO:0000313" key="2">
    <source>
        <dbReference type="EMBL" id="BBZ79184.1"/>
    </source>
</evidence>
<proteinExistence type="predicted"/>
<dbReference type="Proteomes" id="UP000467249">
    <property type="component" value="Chromosome"/>
</dbReference>
<dbReference type="Pfam" id="PF00535">
    <property type="entry name" value="Glycos_transf_2"/>
    <property type="match status" value="1"/>
</dbReference>
<sequence length="313" mass="33724">MTSCAVVICVYTEDRWDEILESVESVRAQDPPPHELIVVVDHNPALQARLIERLPDVRVVPNSHERGLSGARNTGVDLTTGDVVVFLDDDAAAHPGWLAGLARHYQDPNVLGVGGRIDPRWATQRPAWWPPEFDWVIGCSYVGQKPGVVRNVIGANASFRRKLFAEGGFASDIGRTALISRPVGCEETEFCIRANTTYPDGVFLFDDTAAVSHHVPAARQSFSYFRTRCYSEGLSKAQVTRLVGAGAGLSSERTYTRVALPTGVARGIGDTFRGQAAGLLRAAAIVIGLGYTTFGYLVGTASGRLGALRGGTR</sequence>
<accession>A0A6N4WGF3</accession>
<dbReference type="EMBL" id="AP022620">
    <property type="protein sequence ID" value="BBZ79184.1"/>
    <property type="molecule type" value="Genomic_DNA"/>
</dbReference>
<dbReference type="InterPro" id="IPR050834">
    <property type="entry name" value="Glycosyltransf_2"/>
</dbReference>
<organism evidence="2 3">
    <name type="scientific">Mycolicibacterium anyangense</name>
    <dbReference type="NCBI Taxonomy" id="1431246"/>
    <lineage>
        <taxon>Bacteria</taxon>
        <taxon>Bacillati</taxon>
        <taxon>Actinomycetota</taxon>
        <taxon>Actinomycetes</taxon>
        <taxon>Mycobacteriales</taxon>
        <taxon>Mycobacteriaceae</taxon>
        <taxon>Mycolicibacterium</taxon>
    </lineage>
</organism>
<name>A0A6N4WGF3_9MYCO</name>
<protein>
    <recommendedName>
        <fullName evidence="1">Glycosyltransferase 2-like domain-containing protein</fullName>
    </recommendedName>
</protein>
<reference evidence="2 3" key="1">
    <citation type="journal article" date="2019" name="Emerg. Microbes Infect.">
        <title>Comprehensive subspecies identification of 175 nontuberculous mycobacteria species based on 7547 genomic profiles.</title>
        <authorList>
            <person name="Matsumoto Y."/>
            <person name="Kinjo T."/>
            <person name="Motooka D."/>
            <person name="Nabeya D."/>
            <person name="Jung N."/>
            <person name="Uechi K."/>
            <person name="Horii T."/>
            <person name="Iida T."/>
            <person name="Fujita J."/>
            <person name="Nakamura S."/>
        </authorList>
    </citation>
    <scope>NUCLEOTIDE SEQUENCE [LARGE SCALE GENOMIC DNA]</scope>
    <source>
        <strain evidence="2 3">JCM 30275</strain>
    </source>
</reference>
<dbReference type="AlphaFoldDB" id="A0A6N4WGF3"/>
<dbReference type="RefSeq" id="WP_163806218.1">
    <property type="nucleotide sequence ID" value="NZ_AP022620.1"/>
</dbReference>
<dbReference type="KEGG" id="many:MANY_45210"/>
<keyword evidence="3" id="KW-1185">Reference proteome</keyword>
<evidence type="ECO:0000313" key="3">
    <source>
        <dbReference type="Proteomes" id="UP000467249"/>
    </source>
</evidence>
<dbReference type="SUPFAM" id="SSF53448">
    <property type="entry name" value="Nucleotide-diphospho-sugar transferases"/>
    <property type="match status" value="1"/>
</dbReference>
<dbReference type="Gene3D" id="3.90.550.10">
    <property type="entry name" value="Spore Coat Polysaccharide Biosynthesis Protein SpsA, Chain A"/>
    <property type="match status" value="1"/>
</dbReference>
<dbReference type="InterPro" id="IPR029044">
    <property type="entry name" value="Nucleotide-diphossugar_trans"/>
</dbReference>
<gene>
    <name evidence="2" type="ORF">MANY_45210</name>
</gene>
<feature type="domain" description="Glycosyltransferase 2-like" evidence="1">
    <location>
        <begin position="6"/>
        <end position="166"/>
    </location>
</feature>
<dbReference type="PANTHER" id="PTHR43685:SF2">
    <property type="entry name" value="GLYCOSYLTRANSFERASE 2-LIKE DOMAIN-CONTAINING PROTEIN"/>
    <property type="match status" value="1"/>
</dbReference>
<dbReference type="CDD" id="cd00761">
    <property type="entry name" value="Glyco_tranf_GTA_type"/>
    <property type="match status" value="1"/>
</dbReference>